<dbReference type="GO" id="GO:0005975">
    <property type="term" value="P:carbohydrate metabolic process"/>
    <property type="evidence" value="ECO:0007669"/>
    <property type="project" value="InterPro"/>
</dbReference>
<keyword evidence="5 7" id="KW-1133">Transmembrane helix</keyword>
<evidence type="ECO:0000256" key="4">
    <source>
        <dbReference type="ARBA" id="ARBA00022801"/>
    </source>
</evidence>
<dbReference type="PANTHER" id="PTHR43791:SF63">
    <property type="entry name" value="HIGH AFFINITY CYSTEINE TRANSPORTER"/>
    <property type="match status" value="1"/>
</dbReference>
<comment type="subcellular location">
    <subcellularLocation>
        <location evidence="1">Membrane</location>
        <topology evidence="1">Multi-pass membrane protein</topology>
    </subcellularLocation>
</comment>
<evidence type="ECO:0000256" key="2">
    <source>
        <dbReference type="ARBA" id="ARBA00022448"/>
    </source>
</evidence>
<dbReference type="Gene3D" id="1.50.10.10">
    <property type="match status" value="1"/>
</dbReference>
<dbReference type="EMBL" id="JACBAE010001183">
    <property type="protein sequence ID" value="KAF7171384.1"/>
    <property type="molecule type" value="Genomic_DNA"/>
</dbReference>
<dbReference type="PANTHER" id="PTHR43791">
    <property type="entry name" value="PERMEASE-RELATED"/>
    <property type="match status" value="1"/>
</dbReference>
<dbReference type="SUPFAM" id="SSF48208">
    <property type="entry name" value="Six-hairpin glycosidases"/>
    <property type="match status" value="1"/>
</dbReference>
<accession>A0A8H6QEY2</accession>
<feature type="transmembrane region" description="Helical" evidence="7">
    <location>
        <begin position="167"/>
        <end position="193"/>
    </location>
</feature>
<feature type="transmembrane region" description="Helical" evidence="7">
    <location>
        <begin position="205"/>
        <end position="224"/>
    </location>
</feature>
<keyword evidence="4" id="KW-0378">Hydrolase</keyword>
<evidence type="ECO:0000256" key="5">
    <source>
        <dbReference type="ARBA" id="ARBA00022989"/>
    </source>
</evidence>
<reference evidence="8" key="1">
    <citation type="submission" date="2020-06" db="EMBL/GenBank/DDBJ databases">
        <title>Draft genome sequences of strains closely related to Aspergillus parafelis and Aspergillus hiratsukae.</title>
        <authorList>
            <person name="Dos Santos R.A.C."/>
            <person name="Rivero-Menendez O."/>
            <person name="Steenwyk J.L."/>
            <person name="Mead M.E."/>
            <person name="Goldman G.H."/>
            <person name="Alastruey-Izquierdo A."/>
            <person name="Rokas A."/>
        </authorList>
    </citation>
    <scope>NUCLEOTIDE SEQUENCE</scope>
    <source>
        <strain evidence="8">CNM-CM5623</strain>
    </source>
</reference>
<protein>
    <recommendedName>
        <fullName evidence="10">Major facilitator superfamily (MFS) profile domain-containing protein</fullName>
    </recommendedName>
</protein>
<evidence type="ECO:0000256" key="6">
    <source>
        <dbReference type="ARBA" id="ARBA00023136"/>
    </source>
</evidence>
<feature type="transmembrane region" description="Helical" evidence="7">
    <location>
        <begin position="134"/>
        <end position="155"/>
    </location>
</feature>
<dbReference type="InterPro" id="IPR008928">
    <property type="entry name" value="6-hairpin_glycosidase_sf"/>
</dbReference>
<feature type="transmembrane region" description="Helical" evidence="7">
    <location>
        <begin position="335"/>
        <end position="356"/>
    </location>
</feature>
<feature type="transmembrane region" description="Helical" evidence="7">
    <location>
        <begin position="427"/>
        <end position="452"/>
    </location>
</feature>
<dbReference type="AlphaFoldDB" id="A0A8H6QEY2"/>
<keyword evidence="3 7" id="KW-0812">Transmembrane</keyword>
<dbReference type="OrthoDB" id="6730379at2759"/>
<evidence type="ECO:0000256" key="1">
    <source>
        <dbReference type="ARBA" id="ARBA00004141"/>
    </source>
</evidence>
<feature type="transmembrane region" description="Helical" evidence="7">
    <location>
        <begin position="110"/>
        <end position="128"/>
    </location>
</feature>
<evidence type="ECO:0000256" key="3">
    <source>
        <dbReference type="ARBA" id="ARBA00022692"/>
    </source>
</evidence>
<dbReference type="InterPro" id="IPR011701">
    <property type="entry name" value="MFS"/>
</dbReference>
<dbReference type="SUPFAM" id="SSF103473">
    <property type="entry name" value="MFS general substrate transporter"/>
    <property type="match status" value="1"/>
</dbReference>
<evidence type="ECO:0000313" key="8">
    <source>
        <dbReference type="EMBL" id="KAF7171384.1"/>
    </source>
</evidence>
<proteinExistence type="predicted"/>
<evidence type="ECO:0000313" key="9">
    <source>
        <dbReference type="Proteomes" id="UP000654922"/>
    </source>
</evidence>
<sequence>MSKNPEINEAPEVLEMDVVKDHMNYDLVDREVAEYANATIVEVDEATSRRLKRLVDKRVMLVMVITYLVQTLDKGTMSYASIMGIQDDTHLVGQQEQENYIIQRVPIAKWLSANIILWGVALSLQAVMKNFKGLIALRAFLGLFEAASQPTFTLLSSMWYTREEQSAAVTFWFMMNGLNQILGGLLAFCFSFIPSTSPISSWQALFMAYGIFTVLWGAFVGWWMPDSPMRAHCFTENDKRLMVERVRRNRTGLQNRKFRKDQLLEVFRDPQVYAIALIQLLLTIPSGGLGAFNNIIVKSFGFTTWQTQLLQMVSGAVQLTAMLGAVWIDRRSKQTILTMMASVVPTIAGVVVLLTVPFSHNKRVGLLFAYYIMIAYWGCAGLALSIVTRNVAGQTKKSVVIACNFIFWAVGNSIGPQTFRSKDAPRYFPALATVLACFVLLEVVLFALRTWYISQNKRRDRKVEHGEVAADTEFAHSFEDITDRSGAAITPVMDYSRLLAFNAIEGSTGYRSASHQATLDLSGFPLLVLDGGGDDSPTFDQWSPGPTLVHAEKLPPCAVPDEHLSRSTLFPNDSKFIMASTRLTAPEIHQVVNLLIDNLVNIKDETGKFLMPLPDGRIIDTKSWHGWEWTHGIGLYGVWKCYEMTGDTKLLKIIEDWFAARFVEGTTKNINTMAPFLTLAYVYEKTGNVAYLPWLDAWAEWAMYELPRTRYGGMQHITYDNENYQQLWDDTLMMTVMPLAKIGKLLNRPHYIAESKKQFLTHIKYLFDTKTGLFFHGWTFEDGGHNFADARWARGNSWITIVVPEIIELLDLEPTDPIRLHLIETLEAQCEALQRLQSASGGWHTLLDHPDSYLEASATAGFAYGILKAVRKRYISAQYRRIAERAITSVLMNIDDKGELQNTSFGTAMGDCLQFYKDIPLTSMPYGQAMAIMALGEYLRTYL</sequence>
<evidence type="ECO:0000256" key="7">
    <source>
        <dbReference type="SAM" id="Phobius"/>
    </source>
</evidence>
<feature type="transmembrane region" description="Helical" evidence="7">
    <location>
        <begin position="272"/>
        <end position="297"/>
    </location>
</feature>
<dbReference type="Proteomes" id="UP000654922">
    <property type="component" value="Unassembled WGS sequence"/>
</dbReference>
<gene>
    <name evidence="8" type="ORF">CNMCM5623_003761</name>
</gene>
<dbReference type="InterPro" id="IPR036259">
    <property type="entry name" value="MFS_trans_sf"/>
</dbReference>
<dbReference type="Gene3D" id="1.20.1250.20">
    <property type="entry name" value="MFS general substrate transporter like domains"/>
    <property type="match status" value="1"/>
</dbReference>
<name>A0A8H6QEY2_9EURO</name>
<dbReference type="InterPro" id="IPR010905">
    <property type="entry name" value="Glyco_hydro_88"/>
</dbReference>
<organism evidence="8 9">
    <name type="scientific">Aspergillus felis</name>
    <dbReference type="NCBI Taxonomy" id="1287682"/>
    <lineage>
        <taxon>Eukaryota</taxon>
        <taxon>Fungi</taxon>
        <taxon>Dikarya</taxon>
        <taxon>Ascomycota</taxon>
        <taxon>Pezizomycotina</taxon>
        <taxon>Eurotiomycetes</taxon>
        <taxon>Eurotiomycetidae</taxon>
        <taxon>Eurotiales</taxon>
        <taxon>Aspergillaceae</taxon>
        <taxon>Aspergillus</taxon>
        <taxon>Aspergillus subgen. Fumigati</taxon>
    </lineage>
</organism>
<keyword evidence="6 7" id="KW-0472">Membrane</keyword>
<dbReference type="InterPro" id="IPR012341">
    <property type="entry name" value="6hp_glycosidase-like_sf"/>
</dbReference>
<evidence type="ECO:0008006" key="10">
    <source>
        <dbReference type="Google" id="ProtNLM"/>
    </source>
</evidence>
<comment type="caution">
    <text evidence="8">The sequence shown here is derived from an EMBL/GenBank/DDBJ whole genome shotgun (WGS) entry which is preliminary data.</text>
</comment>
<dbReference type="Pfam" id="PF07690">
    <property type="entry name" value="MFS_1"/>
    <property type="match status" value="1"/>
</dbReference>
<feature type="transmembrane region" description="Helical" evidence="7">
    <location>
        <begin position="368"/>
        <end position="387"/>
    </location>
</feature>
<dbReference type="GO" id="GO:0016020">
    <property type="term" value="C:membrane"/>
    <property type="evidence" value="ECO:0007669"/>
    <property type="project" value="UniProtKB-SubCell"/>
</dbReference>
<dbReference type="Pfam" id="PF07470">
    <property type="entry name" value="Glyco_hydro_88"/>
    <property type="match status" value="1"/>
</dbReference>
<feature type="transmembrane region" description="Helical" evidence="7">
    <location>
        <begin position="399"/>
        <end position="415"/>
    </location>
</feature>
<dbReference type="GO" id="GO:0016787">
    <property type="term" value="F:hydrolase activity"/>
    <property type="evidence" value="ECO:0007669"/>
    <property type="project" value="UniProtKB-KW"/>
</dbReference>
<dbReference type="GO" id="GO:0033229">
    <property type="term" value="F:cysteine transmembrane transporter activity"/>
    <property type="evidence" value="ECO:0007669"/>
    <property type="project" value="TreeGrafter"/>
</dbReference>
<keyword evidence="2" id="KW-0813">Transport</keyword>